<keyword evidence="1" id="KW-0472">Membrane</keyword>
<dbReference type="RefSeq" id="WP_099273946.1">
    <property type="nucleotide sequence ID" value="NZ_CANMUC010000002.1"/>
</dbReference>
<accession>A0A2G1MKX5</accession>
<keyword evidence="3" id="KW-1185">Reference proteome</keyword>
<evidence type="ECO:0008006" key="4">
    <source>
        <dbReference type="Google" id="ProtNLM"/>
    </source>
</evidence>
<keyword evidence="1" id="KW-1133">Transmembrane helix</keyword>
<feature type="transmembrane region" description="Helical" evidence="1">
    <location>
        <begin position="33"/>
        <end position="51"/>
    </location>
</feature>
<keyword evidence="1" id="KW-0812">Transmembrane</keyword>
<organism evidence="2 3">
    <name type="scientific">Limimaricola cinnabarinus</name>
    <dbReference type="NCBI Taxonomy" id="1125964"/>
    <lineage>
        <taxon>Bacteria</taxon>
        <taxon>Pseudomonadati</taxon>
        <taxon>Pseudomonadota</taxon>
        <taxon>Alphaproteobacteria</taxon>
        <taxon>Rhodobacterales</taxon>
        <taxon>Paracoccaceae</taxon>
        <taxon>Limimaricola</taxon>
    </lineage>
</organism>
<dbReference type="InterPro" id="IPR018919">
    <property type="entry name" value="DUF2484"/>
</dbReference>
<reference evidence="2 3" key="1">
    <citation type="submission" date="2017-08" db="EMBL/GenBank/DDBJ databases">
        <title>Draft Genome Sequence of Loktanella cinnabarina Strain XM1, Isolated from Coastal Surface Water.</title>
        <authorList>
            <person name="Ma R."/>
            <person name="Wang J."/>
            <person name="Wang Q."/>
            <person name="Ma Z."/>
            <person name="Li J."/>
            <person name="Chen L."/>
        </authorList>
    </citation>
    <scope>NUCLEOTIDE SEQUENCE [LARGE SCALE GENOMIC DNA]</scope>
    <source>
        <strain evidence="2 3">XM1</strain>
    </source>
</reference>
<dbReference type="Pfam" id="PF10658">
    <property type="entry name" value="DUF2484"/>
    <property type="match status" value="1"/>
</dbReference>
<comment type="caution">
    <text evidence="2">The sequence shown here is derived from an EMBL/GenBank/DDBJ whole genome shotgun (WGS) entry which is preliminary data.</text>
</comment>
<evidence type="ECO:0000313" key="2">
    <source>
        <dbReference type="EMBL" id="PHP29403.1"/>
    </source>
</evidence>
<dbReference type="AlphaFoldDB" id="A0A2G1MKX5"/>
<sequence length="85" mass="8790">MSGAQALPLLAACLWLIAANLAAMLPSRDDHRSCAAALVLVGVPLLGWATYALGPNAGVVLMAAGASMLRWPLKAALGRLRRLAQ</sequence>
<evidence type="ECO:0000313" key="3">
    <source>
        <dbReference type="Proteomes" id="UP000221860"/>
    </source>
</evidence>
<protein>
    <recommendedName>
        <fullName evidence="4">UDP-N-acetylmuramate--alanine ligase</fullName>
    </recommendedName>
</protein>
<dbReference type="OrthoDB" id="7862849at2"/>
<dbReference type="EMBL" id="NQWH01000003">
    <property type="protein sequence ID" value="PHP29403.1"/>
    <property type="molecule type" value="Genomic_DNA"/>
</dbReference>
<dbReference type="Proteomes" id="UP000221860">
    <property type="component" value="Unassembled WGS sequence"/>
</dbReference>
<evidence type="ECO:0000256" key="1">
    <source>
        <dbReference type="SAM" id="Phobius"/>
    </source>
</evidence>
<gene>
    <name evidence="2" type="ORF">CJ301_02770</name>
</gene>
<name>A0A2G1MKX5_9RHOB</name>
<proteinExistence type="predicted"/>
<feature type="transmembrane region" description="Helical" evidence="1">
    <location>
        <begin position="6"/>
        <end position="26"/>
    </location>
</feature>